<proteinExistence type="predicted"/>
<name>A0A7M2WYE2_9BACT</name>
<dbReference type="EMBL" id="CP063458">
    <property type="protein sequence ID" value="QOV90527.1"/>
    <property type="molecule type" value="Genomic_DNA"/>
</dbReference>
<dbReference type="PANTHER" id="PTHR34109:SF1">
    <property type="entry name" value="VOC DOMAIN-CONTAINING PROTEIN"/>
    <property type="match status" value="1"/>
</dbReference>
<accession>A0A7M2WYE2</accession>
<protein>
    <submittedName>
        <fullName evidence="2">VOC family protein</fullName>
    </submittedName>
</protein>
<sequence>MSNVSAGPSTIIPCLRYRKAPAAIDWLCQVFGFQKQAVYGDGEIVHHAQLTLGGGMVMLGSVIESEWGKLMKQPDEIGGFETQAVSLVVSDADAVYQRATQAGAAIVIDIRDESYGGRSFTCRDLEGHVWNVGTYNPWKVSAG</sequence>
<evidence type="ECO:0000259" key="1">
    <source>
        <dbReference type="PROSITE" id="PS51819"/>
    </source>
</evidence>
<reference evidence="2 3" key="1">
    <citation type="submission" date="2020-10" db="EMBL/GenBank/DDBJ databases">
        <title>Wide distribution of Phycisphaera-like planctomycetes from WD2101 soil group in peatlands and genome analysis of the first cultivated representative.</title>
        <authorList>
            <person name="Dedysh S.N."/>
            <person name="Beletsky A.V."/>
            <person name="Ivanova A."/>
            <person name="Kulichevskaya I.S."/>
            <person name="Suzina N.E."/>
            <person name="Philippov D.A."/>
            <person name="Rakitin A.L."/>
            <person name="Mardanov A.V."/>
            <person name="Ravin N.V."/>
        </authorList>
    </citation>
    <scope>NUCLEOTIDE SEQUENCE [LARGE SCALE GENOMIC DNA]</scope>
    <source>
        <strain evidence="2 3">M1803</strain>
    </source>
</reference>
<dbReference type="KEGG" id="hbs:IPV69_03935"/>
<dbReference type="Proteomes" id="UP000593765">
    <property type="component" value="Chromosome"/>
</dbReference>
<feature type="domain" description="VOC" evidence="1">
    <location>
        <begin position="7"/>
        <end position="135"/>
    </location>
</feature>
<dbReference type="Pfam" id="PF00903">
    <property type="entry name" value="Glyoxalase"/>
    <property type="match status" value="1"/>
</dbReference>
<dbReference type="RefSeq" id="WP_206293615.1">
    <property type="nucleotide sequence ID" value="NZ_CP063458.1"/>
</dbReference>
<dbReference type="Gene3D" id="3.30.720.120">
    <property type="match status" value="1"/>
</dbReference>
<dbReference type="SUPFAM" id="SSF54593">
    <property type="entry name" value="Glyoxalase/Bleomycin resistance protein/Dihydroxybiphenyl dioxygenase"/>
    <property type="match status" value="1"/>
</dbReference>
<dbReference type="PROSITE" id="PS51819">
    <property type="entry name" value="VOC"/>
    <property type="match status" value="1"/>
</dbReference>
<dbReference type="InterPro" id="IPR029068">
    <property type="entry name" value="Glyas_Bleomycin-R_OHBP_Dase"/>
</dbReference>
<dbReference type="PANTHER" id="PTHR34109">
    <property type="entry name" value="BNAUNNG04460D PROTEIN-RELATED"/>
    <property type="match status" value="1"/>
</dbReference>
<evidence type="ECO:0000313" key="3">
    <source>
        <dbReference type="Proteomes" id="UP000593765"/>
    </source>
</evidence>
<gene>
    <name evidence="2" type="ORF">IPV69_03935</name>
</gene>
<organism evidence="2 3">
    <name type="scientific">Humisphaera borealis</name>
    <dbReference type="NCBI Taxonomy" id="2807512"/>
    <lineage>
        <taxon>Bacteria</taxon>
        <taxon>Pseudomonadati</taxon>
        <taxon>Planctomycetota</taxon>
        <taxon>Phycisphaerae</taxon>
        <taxon>Tepidisphaerales</taxon>
        <taxon>Tepidisphaeraceae</taxon>
        <taxon>Humisphaera</taxon>
    </lineage>
</organism>
<evidence type="ECO:0000313" key="2">
    <source>
        <dbReference type="EMBL" id="QOV90527.1"/>
    </source>
</evidence>
<dbReference type="InterPro" id="IPR004360">
    <property type="entry name" value="Glyas_Fos-R_dOase_dom"/>
</dbReference>
<dbReference type="InterPro" id="IPR037523">
    <property type="entry name" value="VOC_core"/>
</dbReference>
<dbReference type="Gene3D" id="3.30.720.110">
    <property type="match status" value="1"/>
</dbReference>
<keyword evidence="3" id="KW-1185">Reference proteome</keyword>
<dbReference type="AlphaFoldDB" id="A0A7M2WYE2"/>